<name>A0A0C9Y416_9AGAM</name>
<gene>
    <name evidence="1" type="ORF">PISMIDRAFT_121993</name>
</gene>
<accession>A0A0C9Y416</accession>
<protein>
    <submittedName>
        <fullName evidence="1">Unplaced genomic scaffold scaffold_469, whole genome shotgun sequence</fullName>
    </submittedName>
</protein>
<evidence type="ECO:0000313" key="1">
    <source>
        <dbReference type="EMBL" id="KIK11826.1"/>
    </source>
</evidence>
<dbReference type="EMBL" id="KN834153">
    <property type="protein sequence ID" value="KIK11826.1"/>
    <property type="molecule type" value="Genomic_DNA"/>
</dbReference>
<dbReference type="AlphaFoldDB" id="A0A0C9Y416"/>
<organism evidence="1 2">
    <name type="scientific">Pisolithus microcarpus 441</name>
    <dbReference type="NCBI Taxonomy" id="765257"/>
    <lineage>
        <taxon>Eukaryota</taxon>
        <taxon>Fungi</taxon>
        <taxon>Dikarya</taxon>
        <taxon>Basidiomycota</taxon>
        <taxon>Agaricomycotina</taxon>
        <taxon>Agaricomycetes</taxon>
        <taxon>Agaricomycetidae</taxon>
        <taxon>Boletales</taxon>
        <taxon>Sclerodermatineae</taxon>
        <taxon>Pisolithaceae</taxon>
        <taxon>Pisolithus</taxon>
    </lineage>
</organism>
<proteinExistence type="predicted"/>
<reference evidence="1 2" key="1">
    <citation type="submission" date="2014-04" db="EMBL/GenBank/DDBJ databases">
        <authorList>
            <consortium name="DOE Joint Genome Institute"/>
            <person name="Kuo A."/>
            <person name="Kohler A."/>
            <person name="Costa M.D."/>
            <person name="Nagy L.G."/>
            <person name="Floudas D."/>
            <person name="Copeland A."/>
            <person name="Barry K.W."/>
            <person name="Cichocki N."/>
            <person name="Veneault-Fourrey C."/>
            <person name="LaButti K."/>
            <person name="Lindquist E.A."/>
            <person name="Lipzen A."/>
            <person name="Lundell T."/>
            <person name="Morin E."/>
            <person name="Murat C."/>
            <person name="Sun H."/>
            <person name="Tunlid A."/>
            <person name="Henrissat B."/>
            <person name="Grigoriev I.V."/>
            <person name="Hibbett D.S."/>
            <person name="Martin F."/>
            <person name="Nordberg H.P."/>
            <person name="Cantor M.N."/>
            <person name="Hua S.X."/>
        </authorList>
    </citation>
    <scope>NUCLEOTIDE SEQUENCE [LARGE SCALE GENOMIC DNA]</scope>
    <source>
        <strain evidence="1 2">441</strain>
    </source>
</reference>
<dbReference type="STRING" id="765257.A0A0C9Y416"/>
<keyword evidence="2" id="KW-1185">Reference proteome</keyword>
<dbReference type="HOGENOM" id="CLU_119163_0_1_1"/>
<reference evidence="2" key="2">
    <citation type="submission" date="2015-01" db="EMBL/GenBank/DDBJ databases">
        <title>Evolutionary Origins and Diversification of the Mycorrhizal Mutualists.</title>
        <authorList>
            <consortium name="DOE Joint Genome Institute"/>
            <consortium name="Mycorrhizal Genomics Consortium"/>
            <person name="Kohler A."/>
            <person name="Kuo A."/>
            <person name="Nagy L.G."/>
            <person name="Floudas D."/>
            <person name="Copeland A."/>
            <person name="Barry K.W."/>
            <person name="Cichocki N."/>
            <person name="Veneault-Fourrey C."/>
            <person name="LaButti K."/>
            <person name="Lindquist E.A."/>
            <person name="Lipzen A."/>
            <person name="Lundell T."/>
            <person name="Morin E."/>
            <person name="Murat C."/>
            <person name="Riley R."/>
            <person name="Ohm R."/>
            <person name="Sun H."/>
            <person name="Tunlid A."/>
            <person name="Henrissat B."/>
            <person name="Grigoriev I.V."/>
            <person name="Hibbett D.S."/>
            <person name="Martin F."/>
        </authorList>
    </citation>
    <scope>NUCLEOTIDE SEQUENCE [LARGE SCALE GENOMIC DNA]</scope>
    <source>
        <strain evidence="2">441</strain>
    </source>
</reference>
<dbReference type="OrthoDB" id="3363652at2759"/>
<evidence type="ECO:0000313" key="2">
    <source>
        <dbReference type="Proteomes" id="UP000054018"/>
    </source>
</evidence>
<dbReference type="Proteomes" id="UP000054018">
    <property type="component" value="Unassembled WGS sequence"/>
</dbReference>
<sequence>MSLDSTEDKGAYAITQAEDDMFMRQTNPFNPKRIDFIMSAVQVGNDLSMEEKEQVDAFIKEYADVFACSIKEVLLIPGVTIDLNVPPYTMFTTSPRQRPLSPLQKTFMHKWV</sequence>